<dbReference type="EMBL" id="JADCKB010000009">
    <property type="protein sequence ID" value="MBE5039997.1"/>
    <property type="molecule type" value="Genomic_DNA"/>
</dbReference>
<dbReference type="AlphaFoldDB" id="A0A9D5LZS9"/>
<dbReference type="Pfam" id="PF04294">
    <property type="entry name" value="VanW"/>
    <property type="match status" value="1"/>
</dbReference>
<feature type="region of interest" description="Disordered" evidence="1">
    <location>
        <begin position="537"/>
        <end position="561"/>
    </location>
</feature>
<comment type="caution">
    <text evidence="4">The sequence shown here is derived from an EMBL/GenBank/DDBJ whole genome shotgun (WGS) entry which is preliminary data.</text>
</comment>
<keyword evidence="2" id="KW-0472">Membrane</keyword>
<sequence>MDAQKETKRSSTNAQAPPPDMGNSGQDAEKEALSNIKQNTGDTAKADASATYDGHTDISNKIDKKSAPKKTVGTKRKTYGIIITVCVLIVLLLPLSLFAAYIKNYDRIFPNVYVGTVALEGKTAEEALSLLNDQYYSEKIKDLTIPFICEDSREEIPVNDLEVVYNNKETAANALSEGNYTNLFAKMGAYLFHAAHRTDLDPVIQYHTVALNQAIDAITAPYEIEPVGYTFKLEPNQVTLYGEVDGIKVDRQPVIEEVERQIKAMQFSDVVMVPKDTPPAPLDFDTFYAWLTNEAQNAYYVKGEDGKITVAPEKLKCTVDKETVQNAIDAVKTAPNNTVVFPVTTTEPEITSAFLQEVLYKDKLGSYSTNFSGSAARINNVRLATSRINGYELMPDEEFSYDKTILPRTYANGYQAAPVYVGNKVESGLGGGICQPSSTLYCAALYANLEIVERHNHSLKVGYMPPGLDATIAQGVLDLRIKNNTGYPVKIAADASGGVVTFSIWGYNPENYSVDILRSGGGNTFHVTRVVKKDGVEVRREKMPSSQYQTPAPKETDKPSE</sequence>
<keyword evidence="2" id="KW-0812">Transmembrane</keyword>
<evidence type="ECO:0000313" key="5">
    <source>
        <dbReference type="Proteomes" id="UP000806542"/>
    </source>
</evidence>
<reference evidence="4" key="1">
    <citation type="submission" date="2020-10" db="EMBL/GenBank/DDBJ databases">
        <title>ChiBAC.</title>
        <authorList>
            <person name="Zenner C."/>
            <person name="Hitch T.C.A."/>
            <person name="Clavel T."/>
        </authorList>
    </citation>
    <scope>NUCLEOTIDE SEQUENCE</scope>
    <source>
        <strain evidence="4">DSM 107454</strain>
    </source>
</reference>
<protein>
    <submittedName>
        <fullName evidence="4">VanW family protein</fullName>
    </submittedName>
</protein>
<dbReference type="RefSeq" id="WP_226392544.1">
    <property type="nucleotide sequence ID" value="NZ_JADCKB010000009.1"/>
</dbReference>
<keyword evidence="5" id="KW-1185">Reference proteome</keyword>
<organism evidence="4 5">
    <name type="scientific">Ructibacterium gallinarum</name>
    <dbReference type="NCBI Taxonomy" id="2779355"/>
    <lineage>
        <taxon>Bacteria</taxon>
        <taxon>Bacillati</taxon>
        <taxon>Bacillota</taxon>
        <taxon>Clostridia</taxon>
        <taxon>Eubacteriales</taxon>
        <taxon>Oscillospiraceae</taxon>
        <taxon>Ructibacterium</taxon>
    </lineage>
</organism>
<dbReference type="InterPro" id="IPR052913">
    <property type="entry name" value="Glycopeptide_resist_protein"/>
</dbReference>
<evidence type="ECO:0000259" key="3">
    <source>
        <dbReference type="Pfam" id="PF12229"/>
    </source>
</evidence>
<feature type="transmembrane region" description="Helical" evidence="2">
    <location>
        <begin position="79"/>
        <end position="102"/>
    </location>
</feature>
<dbReference type="PANTHER" id="PTHR35788">
    <property type="entry name" value="EXPORTED PROTEIN-RELATED"/>
    <property type="match status" value="1"/>
</dbReference>
<dbReference type="PANTHER" id="PTHR35788:SF1">
    <property type="entry name" value="EXPORTED PROTEIN"/>
    <property type="match status" value="1"/>
</dbReference>
<dbReference type="InterPro" id="IPR007391">
    <property type="entry name" value="Vancomycin_resist_VanW"/>
</dbReference>
<feature type="region of interest" description="Disordered" evidence="1">
    <location>
        <begin position="1"/>
        <end position="50"/>
    </location>
</feature>
<evidence type="ECO:0000256" key="2">
    <source>
        <dbReference type="SAM" id="Phobius"/>
    </source>
</evidence>
<name>A0A9D5LZS9_9FIRM</name>
<proteinExistence type="predicted"/>
<keyword evidence="2" id="KW-1133">Transmembrane helix</keyword>
<dbReference type="Proteomes" id="UP000806542">
    <property type="component" value="Unassembled WGS sequence"/>
</dbReference>
<feature type="domain" description="YoaR-like putative peptidoglycan binding" evidence="3">
    <location>
        <begin position="155"/>
        <end position="269"/>
    </location>
</feature>
<evidence type="ECO:0000256" key="1">
    <source>
        <dbReference type="SAM" id="MobiDB-lite"/>
    </source>
</evidence>
<dbReference type="InterPro" id="IPR022029">
    <property type="entry name" value="YoaR-like_PG-bd"/>
</dbReference>
<dbReference type="Pfam" id="PF12229">
    <property type="entry name" value="PG_binding_4"/>
    <property type="match status" value="1"/>
</dbReference>
<accession>A0A9D5LZS9</accession>
<gene>
    <name evidence="4" type="ORF">INF28_05905</name>
</gene>
<evidence type="ECO:0000313" key="4">
    <source>
        <dbReference type="EMBL" id="MBE5039997.1"/>
    </source>
</evidence>